<dbReference type="EMBL" id="CM001200">
    <property type="protein sequence ID" value="EGP87211.1"/>
    <property type="molecule type" value="Genomic_DNA"/>
</dbReference>
<sequence>MPAELHQPATAAPPAQGAMASANAAPSASNDQNRDIFEFFELPRELRDLIYGYAVDEKSALQFADTEFQLRCCDAPCVNFLLVCRQVKLEYMETSNKFGPTLEIFDLLQAVADPSDIKSLPEPMLLTTSLHLRLTSDLDVQGNNEMTSHMHWVAKFLPMLPRLDRLAVTVLCPVKGAFGTAEMAHHLAPWLRLPHFKQIEVYDTRKEIYSLSDIMAYENLMDPGTQERAAEQAGVIGVVMLETAQSGDREAMCLQTKMLLLAAPHDRICCAHYDTQYFTVLNDPDNLNSQSSSSRIPQLDHLCSKQHSACANMVPFQPQTHASPSMATTPHHQQALPAARQGSPNMAIAADASNHEDRSTFHFFDDVPRELRDLIYEYALHAPQRFLLGNSKFTVQPRRVPCSHLLTVSRQFKSEYMSCNGSGISCLCSRVFEV</sequence>
<evidence type="ECO:0008006" key="4">
    <source>
        <dbReference type="Google" id="ProtNLM"/>
    </source>
</evidence>
<protein>
    <recommendedName>
        <fullName evidence="4">F-box domain-containing protein</fullName>
    </recommendedName>
</protein>
<feature type="compositionally biased region" description="Low complexity" evidence="1">
    <location>
        <begin position="7"/>
        <end position="30"/>
    </location>
</feature>
<dbReference type="PANTHER" id="PTHR42085">
    <property type="entry name" value="F-BOX DOMAIN-CONTAINING PROTEIN"/>
    <property type="match status" value="1"/>
</dbReference>
<gene>
    <name evidence="2" type="ORF">MYCGRDRAFT_93297</name>
</gene>
<organism evidence="2 3">
    <name type="scientific">Zymoseptoria tritici (strain CBS 115943 / IPO323)</name>
    <name type="common">Speckled leaf blotch fungus</name>
    <name type="synonym">Septoria tritici</name>
    <dbReference type="NCBI Taxonomy" id="336722"/>
    <lineage>
        <taxon>Eukaryota</taxon>
        <taxon>Fungi</taxon>
        <taxon>Dikarya</taxon>
        <taxon>Ascomycota</taxon>
        <taxon>Pezizomycotina</taxon>
        <taxon>Dothideomycetes</taxon>
        <taxon>Dothideomycetidae</taxon>
        <taxon>Mycosphaerellales</taxon>
        <taxon>Mycosphaerellaceae</taxon>
        <taxon>Zymoseptoria</taxon>
    </lineage>
</organism>
<dbReference type="InterPro" id="IPR038883">
    <property type="entry name" value="AN11006-like"/>
</dbReference>
<proteinExistence type="predicted"/>
<name>F9XAG3_ZYMTI</name>
<feature type="region of interest" description="Disordered" evidence="1">
    <location>
        <begin position="1"/>
        <end position="30"/>
    </location>
</feature>
<dbReference type="InParanoid" id="F9XAG3"/>
<dbReference type="Proteomes" id="UP000008062">
    <property type="component" value="Chromosome 5"/>
</dbReference>
<keyword evidence="3" id="KW-1185">Reference proteome</keyword>
<reference evidence="2 3" key="1">
    <citation type="journal article" date="2011" name="PLoS Genet.">
        <title>Finished genome of the fungal wheat pathogen Mycosphaerella graminicola reveals dispensome structure, chromosome plasticity, and stealth pathogenesis.</title>
        <authorList>
            <person name="Goodwin S.B."/>
            <person name="Ben M'barek S."/>
            <person name="Dhillon B."/>
            <person name="Wittenberg A.H.J."/>
            <person name="Crane C.F."/>
            <person name="Hane J.K."/>
            <person name="Foster A.J."/>
            <person name="Van der Lee T.A.J."/>
            <person name="Grimwood J."/>
            <person name="Aerts A."/>
            <person name="Antoniw J."/>
            <person name="Bailey A."/>
            <person name="Bluhm B."/>
            <person name="Bowler J."/>
            <person name="Bristow J."/>
            <person name="van der Burgt A."/>
            <person name="Canto-Canche B."/>
            <person name="Churchill A.C.L."/>
            <person name="Conde-Ferraez L."/>
            <person name="Cools H.J."/>
            <person name="Coutinho P.M."/>
            <person name="Csukai M."/>
            <person name="Dehal P."/>
            <person name="De Wit P."/>
            <person name="Donzelli B."/>
            <person name="van de Geest H.C."/>
            <person name="van Ham R.C.H.J."/>
            <person name="Hammond-Kosack K.E."/>
            <person name="Henrissat B."/>
            <person name="Kilian A."/>
            <person name="Kobayashi A.K."/>
            <person name="Koopmann E."/>
            <person name="Kourmpetis Y."/>
            <person name="Kuzniar A."/>
            <person name="Lindquist E."/>
            <person name="Lombard V."/>
            <person name="Maliepaard C."/>
            <person name="Martins N."/>
            <person name="Mehrabi R."/>
            <person name="Nap J.P.H."/>
            <person name="Ponomarenko A."/>
            <person name="Rudd J.J."/>
            <person name="Salamov A."/>
            <person name="Schmutz J."/>
            <person name="Schouten H.J."/>
            <person name="Shapiro H."/>
            <person name="Stergiopoulos I."/>
            <person name="Torriani S.F.F."/>
            <person name="Tu H."/>
            <person name="de Vries R.P."/>
            <person name="Waalwijk C."/>
            <person name="Ware S.B."/>
            <person name="Wiebenga A."/>
            <person name="Zwiers L.-H."/>
            <person name="Oliver R.P."/>
            <person name="Grigoriev I.V."/>
            <person name="Kema G.H.J."/>
        </authorList>
    </citation>
    <scope>NUCLEOTIDE SEQUENCE [LARGE SCALE GENOMIC DNA]</scope>
    <source>
        <strain evidence="3">CBS 115943 / IPO323</strain>
    </source>
</reference>
<dbReference type="eggNOG" id="ENOG502R1KS">
    <property type="taxonomic scope" value="Eukaryota"/>
</dbReference>
<dbReference type="GeneID" id="13394010"/>
<dbReference type="RefSeq" id="XP_003852235.1">
    <property type="nucleotide sequence ID" value="XM_003852187.1"/>
</dbReference>
<dbReference type="HOGENOM" id="CLU_631937_0_0_1"/>
<evidence type="ECO:0000313" key="3">
    <source>
        <dbReference type="Proteomes" id="UP000008062"/>
    </source>
</evidence>
<dbReference type="PANTHER" id="PTHR42085:SF2">
    <property type="entry name" value="F-BOX DOMAIN-CONTAINING PROTEIN"/>
    <property type="match status" value="1"/>
</dbReference>
<dbReference type="KEGG" id="ztr:MYCGRDRAFT_93297"/>
<dbReference type="OrthoDB" id="3650808at2759"/>
<evidence type="ECO:0000313" key="2">
    <source>
        <dbReference type="EMBL" id="EGP87211.1"/>
    </source>
</evidence>
<dbReference type="AlphaFoldDB" id="F9XAG3"/>
<accession>F9XAG3</accession>
<evidence type="ECO:0000256" key="1">
    <source>
        <dbReference type="SAM" id="MobiDB-lite"/>
    </source>
</evidence>